<keyword evidence="7 9" id="KW-0173">Coenzyme A biosynthesis</keyword>
<dbReference type="PANTHER" id="PTHR21342:SF1">
    <property type="entry name" value="PHOSPHOPANTETHEINE ADENYLYLTRANSFERASE"/>
    <property type="match status" value="1"/>
</dbReference>
<feature type="binding site" evidence="9">
    <location>
        <position position="87"/>
    </location>
    <ligand>
        <name>substrate</name>
    </ligand>
</feature>
<keyword evidence="5 9" id="KW-0067">ATP-binding</keyword>
<dbReference type="SUPFAM" id="SSF52374">
    <property type="entry name" value="Nucleotidylyl transferase"/>
    <property type="match status" value="1"/>
</dbReference>
<dbReference type="RefSeq" id="WP_055174771.1">
    <property type="nucleotide sequence ID" value="NZ_DAWCMB010000342.1"/>
</dbReference>
<evidence type="ECO:0000259" key="10">
    <source>
        <dbReference type="Pfam" id="PF01467"/>
    </source>
</evidence>
<dbReference type="NCBIfam" id="TIGR01510">
    <property type="entry name" value="coaD_prev_kdtB"/>
    <property type="match status" value="1"/>
</dbReference>
<comment type="cofactor">
    <cofactor evidence="9">
        <name>Mg(2+)</name>
        <dbReference type="ChEBI" id="CHEBI:18420"/>
    </cofactor>
</comment>
<proteinExistence type="inferred from homology"/>
<evidence type="ECO:0000256" key="1">
    <source>
        <dbReference type="ARBA" id="ARBA00022490"/>
    </source>
</evidence>
<comment type="function">
    <text evidence="9">Reversibly transfers an adenylyl group from ATP to 4'-phosphopantetheine, yielding dephospho-CoA (dPCoA) and pyrophosphate.</text>
</comment>
<dbReference type="Gene3D" id="3.40.50.620">
    <property type="entry name" value="HUPs"/>
    <property type="match status" value="1"/>
</dbReference>
<gene>
    <name evidence="9 11" type="primary">coaD</name>
    <name evidence="11" type="ORF">WMO14_01780</name>
</gene>
<dbReference type="GO" id="GO:0004595">
    <property type="term" value="F:pantetheine-phosphate adenylyltransferase activity"/>
    <property type="evidence" value="ECO:0007669"/>
    <property type="project" value="UniProtKB-EC"/>
</dbReference>
<comment type="pathway">
    <text evidence="9">Cofactor biosynthesis; coenzyme A biosynthesis; CoA from (R)-pantothenate: step 4/5.</text>
</comment>
<feature type="binding site" evidence="9">
    <location>
        <position position="17"/>
    </location>
    <ligand>
        <name>ATP</name>
        <dbReference type="ChEBI" id="CHEBI:30616"/>
    </ligand>
</feature>
<feature type="binding site" evidence="9">
    <location>
        <position position="73"/>
    </location>
    <ligand>
        <name>substrate</name>
    </ligand>
</feature>
<dbReference type="PRINTS" id="PR01020">
    <property type="entry name" value="LPSBIOSNTHSS"/>
</dbReference>
<evidence type="ECO:0000256" key="4">
    <source>
        <dbReference type="ARBA" id="ARBA00022741"/>
    </source>
</evidence>
<sequence>MKKAIYPGSFDPVTLGHLDIIKRSAALVDHLIVGVLNNSTKTPLFSVDERVNMLKEVTKDIPNVEILSFSGLLVDFAREHNVQAIIRGLRAVTDFEYELAMSQTNRVAAPDIDTIFLNTSLKYAYLSSSIVKEMAMYGGDISKFVPESIVDIVRERYSSSYNIKANEKGDIK</sequence>
<evidence type="ECO:0000256" key="3">
    <source>
        <dbReference type="ARBA" id="ARBA00022695"/>
    </source>
</evidence>
<feature type="site" description="Transition state stabilizer" evidence="9">
    <location>
        <position position="17"/>
    </location>
</feature>
<evidence type="ECO:0000256" key="7">
    <source>
        <dbReference type="ARBA" id="ARBA00022993"/>
    </source>
</evidence>
<dbReference type="CDD" id="cd02163">
    <property type="entry name" value="PPAT"/>
    <property type="match status" value="1"/>
</dbReference>
<feature type="binding site" evidence="9">
    <location>
        <position position="9"/>
    </location>
    <ligand>
        <name>substrate</name>
    </ligand>
</feature>
<keyword evidence="3 9" id="KW-0548">Nucleotidyltransferase</keyword>
<dbReference type="InterPro" id="IPR001980">
    <property type="entry name" value="PPAT"/>
</dbReference>
<dbReference type="Proteomes" id="UP001442364">
    <property type="component" value="Unassembled WGS sequence"/>
</dbReference>
<feature type="binding site" evidence="9">
    <location>
        <position position="98"/>
    </location>
    <ligand>
        <name>ATP</name>
        <dbReference type="ChEBI" id="CHEBI:30616"/>
    </ligand>
</feature>
<comment type="subunit">
    <text evidence="9">Homohexamer.</text>
</comment>
<feature type="binding site" evidence="9">
    <location>
        <begin position="88"/>
        <end position="90"/>
    </location>
    <ligand>
        <name>ATP</name>
        <dbReference type="ChEBI" id="CHEBI:30616"/>
    </ligand>
</feature>
<evidence type="ECO:0000256" key="5">
    <source>
        <dbReference type="ARBA" id="ARBA00022840"/>
    </source>
</evidence>
<name>A0ABV1BT11_9FIRM</name>
<comment type="caution">
    <text evidence="11">The sequence shown here is derived from an EMBL/GenBank/DDBJ whole genome shotgun (WGS) entry which is preliminary data.</text>
</comment>
<dbReference type="PANTHER" id="PTHR21342">
    <property type="entry name" value="PHOSPHOPANTETHEINE ADENYLYLTRANSFERASE"/>
    <property type="match status" value="1"/>
</dbReference>
<evidence type="ECO:0000256" key="8">
    <source>
        <dbReference type="ARBA" id="ARBA00029346"/>
    </source>
</evidence>
<evidence type="ECO:0000256" key="6">
    <source>
        <dbReference type="ARBA" id="ARBA00022842"/>
    </source>
</evidence>
<keyword evidence="12" id="KW-1185">Reference proteome</keyword>
<evidence type="ECO:0000313" key="12">
    <source>
        <dbReference type="Proteomes" id="UP001442364"/>
    </source>
</evidence>
<dbReference type="NCBIfam" id="TIGR00125">
    <property type="entry name" value="cyt_tran_rel"/>
    <property type="match status" value="1"/>
</dbReference>
<dbReference type="HAMAP" id="MF_00151">
    <property type="entry name" value="PPAT_bact"/>
    <property type="match status" value="1"/>
</dbReference>
<feature type="binding site" evidence="9">
    <location>
        <begin position="9"/>
        <end position="10"/>
    </location>
    <ligand>
        <name>ATP</name>
        <dbReference type="ChEBI" id="CHEBI:30616"/>
    </ligand>
</feature>
<accession>A0ABV1BT11</accession>
<keyword evidence="2 9" id="KW-0808">Transferase</keyword>
<organism evidence="11 12">
    <name type="scientific">[Lactobacillus] rogosae</name>
    <dbReference type="NCBI Taxonomy" id="706562"/>
    <lineage>
        <taxon>Bacteria</taxon>
        <taxon>Bacillati</taxon>
        <taxon>Bacillota</taxon>
        <taxon>Clostridia</taxon>
        <taxon>Lachnospirales</taxon>
        <taxon>Lachnospiraceae</taxon>
        <taxon>Lachnospira</taxon>
    </lineage>
</organism>
<reference evidence="11 12" key="1">
    <citation type="submission" date="2024-03" db="EMBL/GenBank/DDBJ databases">
        <title>Human intestinal bacterial collection.</title>
        <authorList>
            <person name="Pauvert C."/>
            <person name="Hitch T.C.A."/>
            <person name="Clavel T."/>
        </authorList>
    </citation>
    <scope>NUCLEOTIDE SEQUENCE [LARGE SCALE GENOMIC DNA]</scope>
    <source>
        <strain evidence="11 12">CLA-AA-H255</strain>
    </source>
</reference>
<keyword evidence="6 9" id="KW-0460">Magnesium</keyword>
<protein>
    <recommendedName>
        <fullName evidence="9">Phosphopantetheine adenylyltransferase</fullName>
        <ecNumber evidence="9">2.7.7.3</ecNumber>
    </recommendedName>
    <alternativeName>
        <fullName evidence="9">Dephospho-CoA pyrophosphorylase</fullName>
    </alternativeName>
    <alternativeName>
        <fullName evidence="9">Pantetheine-phosphate adenylyltransferase</fullName>
        <shortName evidence="9">PPAT</shortName>
    </alternativeName>
</protein>
<dbReference type="InterPro" id="IPR014729">
    <property type="entry name" value="Rossmann-like_a/b/a_fold"/>
</dbReference>
<comment type="subcellular location">
    <subcellularLocation>
        <location evidence="9">Cytoplasm</location>
    </subcellularLocation>
</comment>
<comment type="catalytic activity">
    <reaction evidence="8 9">
        <text>(R)-4'-phosphopantetheine + ATP + H(+) = 3'-dephospho-CoA + diphosphate</text>
        <dbReference type="Rhea" id="RHEA:19801"/>
        <dbReference type="ChEBI" id="CHEBI:15378"/>
        <dbReference type="ChEBI" id="CHEBI:30616"/>
        <dbReference type="ChEBI" id="CHEBI:33019"/>
        <dbReference type="ChEBI" id="CHEBI:57328"/>
        <dbReference type="ChEBI" id="CHEBI:61723"/>
        <dbReference type="EC" id="2.7.7.3"/>
    </reaction>
</comment>
<comment type="similarity">
    <text evidence="9">Belongs to the bacterial CoaD family.</text>
</comment>
<dbReference type="Pfam" id="PF01467">
    <property type="entry name" value="CTP_transf_like"/>
    <property type="match status" value="1"/>
</dbReference>
<feature type="binding site" evidence="9">
    <location>
        <position position="41"/>
    </location>
    <ligand>
        <name>substrate</name>
    </ligand>
</feature>
<evidence type="ECO:0000313" key="11">
    <source>
        <dbReference type="EMBL" id="MEQ2378618.1"/>
    </source>
</evidence>
<evidence type="ECO:0000256" key="9">
    <source>
        <dbReference type="HAMAP-Rule" id="MF_00151"/>
    </source>
</evidence>
<feature type="binding site" evidence="9">
    <location>
        <begin position="123"/>
        <end position="129"/>
    </location>
    <ligand>
        <name>ATP</name>
        <dbReference type="ChEBI" id="CHEBI:30616"/>
    </ligand>
</feature>
<keyword evidence="4 9" id="KW-0547">Nucleotide-binding</keyword>
<feature type="domain" description="Cytidyltransferase-like" evidence="10">
    <location>
        <begin position="5"/>
        <end position="133"/>
    </location>
</feature>
<evidence type="ECO:0000256" key="2">
    <source>
        <dbReference type="ARBA" id="ARBA00022679"/>
    </source>
</evidence>
<dbReference type="InterPro" id="IPR004821">
    <property type="entry name" value="Cyt_trans-like"/>
</dbReference>
<dbReference type="EC" id="2.7.7.3" evidence="9"/>
<keyword evidence="1 9" id="KW-0963">Cytoplasm</keyword>
<dbReference type="EMBL" id="JBBMER010000001">
    <property type="protein sequence ID" value="MEQ2378618.1"/>
    <property type="molecule type" value="Genomic_DNA"/>
</dbReference>